<feature type="domain" description="UBC core" evidence="1">
    <location>
        <begin position="4"/>
        <end position="167"/>
    </location>
</feature>
<comment type="caution">
    <text evidence="2">The sequence shown here is derived from an EMBL/GenBank/DDBJ whole genome shotgun (WGS) entry which is preliminary data.</text>
</comment>
<dbReference type="Gene3D" id="3.10.110.10">
    <property type="entry name" value="Ubiquitin Conjugating Enzyme"/>
    <property type="match status" value="1"/>
</dbReference>
<dbReference type="InterPro" id="IPR000608">
    <property type="entry name" value="UBC"/>
</dbReference>
<proteinExistence type="predicted"/>
<dbReference type="AlphaFoldDB" id="A0A250XFJ9"/>
<dbReference type="SMART" id="SM00212">
    <property type="entry name" value="UBCc"/>
    <property type="match status" value="1"/>
</dbReference>
<protein>
    <recommendedName>
        <fullName evidence="1">UBC core domain-containing protein</fullName>
    </recommendedName>
</protein>
<dbReference type="EMBL" id="BEGY01000071">
    <property type="protein sequence ID" value="GAX81851.1"/>
    <property type="molecule type" value="Genomic_DNA"/>
</dbReference>
<evidence type="ECO:0000313" key="3">
    <source>
        <dbReference type="Proteomes" id="UP000232323"/>
    </source>
</evidence>
<dbReference type="STRING" id="1157962.A0A250XFJ9"/>
<name>A0A250XFJ9_9CHLO</name>
<accession>A0A250XFJ9</accession>
<sequence>MSTLALQRLAEERKAFRKSRPYGFTAKPVMKSDGSVNLMEWNCVIPGTEKSLSDGAKYPCTIRFPPDYPSKSPRVYMPKGFFHVNICPRTGSVCLSILKDDVPAHLGNVTGWAPSMSISQILLSLQELLVTPNYGSVLGREAYDVWKSQGQAEYDRRTQLQARKYSEEVEVCDT</sequence>
<dbReference type="Proteomes" id="UP000232323">
    <property type="component" value="Unassembled WGS sequence"/>
</dbReference>
<dbReference type="PANTHER" id="PTHR24067">
    <property type="entry name" value="UBIQUITIN-CONJUGATING ENZYME E2"/>
    <property type="match status" value="1"/>
</dbReference>
<organism evidence="2 3">
    <name type="scientific">Chlamydomonas eustigma</name>
    <dbReference type="NCBI Taxonomy" id="1157962"/>
    <lineage>
        <taxon>Eukaryota</taxon>
        <taxon>Viridiplantae</taxon>
        <taxon>Chlorophyta</taxon>
        <taxon>core chlorophytes</taxon>
        <taxon>Chlorophyceae</taxon>
        <taxon>CS clade</taxon>
        <taxon>Chlamydomonadales</taxon>
        <taxon>Chlamydomonadaceae</taxon>
        <taxon>Chlamydomonas</taxon>
    </lineage>
</organism>
<evidence type="ECO:0000313" key="2">
    <source>
        <dbReference type="EMBL" id="GAX81851.1"/>
    </source>
</evidence>
<dbReference type="CDD" id="cd23798">
    <property type="entry name" value="UBCc_UBE2I"/>
    <property type="match status" value="1"/>
</dbReference>
<dbReference type="InterPro" id="IPR016135">
    <property type="entry name" value="UBQ-conjugating_enzyme/RWD"/>
</dbReference>
<evidence type="ECO:0000259" key="1">
    <source>
        <dbReference type="PROSITE" id="PS50127"/>
    </source>
</evidence>
<dbReference type="OrthoDB" id="6600758at2759"/>
<dbReference type="Pfam" id="PF00179">
    <property type="entry name" value="UQ_con"/>
    <property type="match status" value="1"/>
</dbReference>
<keyword evidence="3" id="KW-1185">Reference proteome</keyword>
<reference evidence="2 3" key="1">
    <citation type="submission" date="2017-08" db="EMBL/GenBank/DDBJ databases">
        <title>Acidophilic green algal genome provides insights into adaptation to an acidic environment.</title>
        <authorList>
            <person name="Hirooka S."/>
            <person name="Hirose Y."/>
            <person name="Kanesaki Y."/>
            <person name="Higuchi S."/>
            <person name="Fujiwara T."/>
            <person name="Onuma R."/>
            <person name="Era A."/>
            <person name="Ohbayashi R."/>
            <person name="Uzuka A."/>
            <person name="Nozaki H."/>
            <person name="Yoshikawa H."/>
            <person name="Miyagishima S.Y."/>
        </authorList>
    </citation>
    <scope>NUCLEOTIDE SEQUENCE [LARGE SCALE GENOMIC DNA]</scope>
    <source>
        <strain evidence="2 3">NIES-2499</strain>
    </source>
</reference>
<gene>
    <name evidence="2" type="ORF">CEUSTIGMA_g9279.t1</name>
</gene>
<dbReference type="InterPro" id="IPR050113">
    <property type="entry name" value="Ub_conjugating_enzyme"/>
</dbReference>
<dbReference type="PROSITE" id="PS50127">
    <property type="entry name" value="UBC_2"/>
    <property type="match status" value="1"/>
</dbReference>
<dbReference type="SUPFAM" id="SSF54495">
    <property type="entry name" value="UBC-like"/>
    <property type="match status" value="1"/>
</dbReference>